<dbReference type="AlphaFoldDB" id="A0AAU7U618"/>
<evidence type="ECO:0000256" key="1">
    <source>
        <dbReference type="SAM" id="SignalP"/>
    </source>
</evidence>
<feature type="chain" id="PRO_5043504458" description="Lipoprotein" evidence="1">
    <location>
        <begin position="21"/>
        <end position="168"/>
    </location>
</feature>
<evidence type="ECO:0008006" key="3">
    <source>
        <dbReference type="Google" id="ProtNLM"/>
    </source>
</evidence>
<evidence type="ECO:0000313" key="2">
    <source>
        <dbReference type="EMBL" id="XBV84082.1"/>
    </source>
</evidence>
<dbReference type="RefSeq" id="WP_350242094.1">
    <property type="nucleotide sequence ID" value="NZ_CP158298.1"/>
</dbReference>
<proteinExistence type="predicted"/>
<dbReference type="KEGG" id="dsc:ABOD76_05175"/>
<dbReference type="EMBL" id="CP158298">
    <property type="protein sequence ID" value="XBV84082.1"/>
    <property type="molecule type" value="Genomic_DNA"/>
</dbReference>
<feature type="signal peptide" evidence="1">
    <location>
        <begin position="1"/>
        <end position="20"/>
    </location>
</feature>
<sequence>MKRTRTLQLTLLATAATSLAACSRSVPASEYQRLSYNSYAECIQQYRLIPELERPCIIGDQGYWYGPYYYGSGTVHYLGYSPTGVILTRGVVYNTARHTRVMYQEPKATVLVKNAPTTRAADATHSGGTAGSHAAAATTGAAAAAAAAGSVRRGGFGSSARSSGSSGG</sequence>
<reference evidence="2" key="1">
    <citation type="submission" date="2024-06" db="EMBL/GenBank/DDBJ databases">
        <title>Draft Genome Sequence of Deinococcus sonorensis Type Strain KR-87, a Biofilm Producing Representative of the Genus Deinococcus.</title>
        <authorList>
            <person name="Boren L.S."/>
            <person name="Grosso R.A."/>
            <person name="Hugenberg-Cox A.N."/>
            <person name="Hill J.T.E."/>
            <person name="Albert C.M."/>
            <person name="Tuohy J.M."/>
        </authorList>
    </citation>
    <scope>NUCLEOTIDE SEQUENCE</scope>
    <source>
        <strain evidence="2">KR-87</strain>
        <plasmid evidence="2">pDson03</plasmid>
    </source>
</reference>
<dbReference type="PROSITE" id="PS51257">
    <property type="entry name" value="PROKAR_LIPOPROTEIN"/>
    <property type="match status" value="1"/>
</dbReference>
<geneLocation type="plasmid" evidence="2">
    <name>pDson03</name>
</geneLocation>
<gene>
    <name evidence="2" type="ORF">ABOD76_05175</name>
</gene>
<keyword evidence="1" id="KW-0732">Signal</keyword>
<protein>
    <recommendedName>
        <fullName evidence="3">Lipoprotein</fullName>
    </recommendedName>
</protein>
<accession>A0AAU7U618</accession>
<name>A0AAU7U618_9DEIO</name>
<keyword evidence="2" id="KW-0614">Plasmid</keyword>
<organism evidence="2">
    <name type="scientific">Deinococcus sonorensis KR-87</name>
    <dbReference type="NCBI Taxonomy" id="694439"/>
    <lineage>
        <taxon>Bacteria</taxon>
        <taxon>Thermotogati</taxon>
        <taxon>Deinococcota</taxon>
        <taxon>Deinococci</taxon>
        <taxon>Deinococcales</taxon>
        <taxon>Deinococcaceae</taxon>
        <taxon>Deinococcus</taxon>
    </lineage>
</organism>